<dbReference type="Gene3D" id="3.40.630.10">
    <property type="entry name" value="Zn peptidases"/>
    <property type="match status" value="1"/>
</dbReference>
<dbReference type="Pfam" id="PF13860">
    <property type="entry name" value="FlgD_ig"/>
    <property type="match status" value="1"/>
</dbReference>
<dbReference type="EMBL" id="JACRIW010000020">
    <property type="protein sequence ID" value="MBI5168410.1"/>
    <property type="molecule type" value="Genomic_DNA"/>
</dbReference>
<protein>
    <submittedName>
        <fullName evidence="2">T9SS type A sorting domain-containing protein</fullName>
    </submittedName>
</protein>
<dbReference type="Proteomes" id="UP000696931">
    <property type="component" value="Unassembled WGS sequence"/>
</dbReference>
<organism evidence="2 3">
    <name type="scientific">Eiseniibacteriota bacterium</name>
    <dbReference type="NCBI Taxonomy" id="2212470"/>
    <lineage>
        <taxon>Bacteria</taxon>
        <taxon>Candidatus Eiseniibacteriota</taxon>
    </lineage>
</organism>
<dbReference type="SUPFAM" id="SSF53187">
    <property type="entry name" value="Zn-dependent exopeptidases"/>
    <property type="match status" value="1"/>
</dbReference>
<dbReference type="NCBIfam" id="TIGR04183">
    <property type="entry name" value="Por_Secre_tail"/>
    <property type="match status" value="1"/>
</dbReference>
<accession>A0A933SBV9</accession>
<name>A0A933SBV9_UNCEI</name>
<dbReference type="InterPro" id="IPR025965">
    <property type="entry name" value="FlgD/Vpr_Ig-like"/>
</dbReference>
<evidence type="ECO:0000259" key="1">
    <source>
        <dbReference type="Pfam" id="PF13860"/>
    </source>
</evidence>
<gene>
    <name evidence="2" type="ORF">HZA61_02880</name>
</gene>
<evidence type="ECO:0000313" key="2">
    <source>
        <dbReference type="EMBL" id="MBI5168410.1"/>
    </source>
</evidence>
<comment type="caution">
    <text evidence="2">The sequence shown here is derived from an EMBL/GenBank/DDBJ whole genome shotgun (WGS) entry which is preliminary data.</text>
</comment>
<sequence>AYLPLMNIMNDACAQYTSIATNIVIGSWGSDHVPFQNAGYSAFLAIENEYPSYPCYHQTCDSVGWNQPVFGGETIKAGLATVAQVASPRDFYITHTPLANTENTTSPYEVVADISPISPLVTDSLRLHWSAGGAWSSVPLTATATPNRWHAYIPAQSHATVSYWLGAKDDAGRHAFHPAGAPAAVHTFTVAVRETIFAEGFETGAPGWTHGGTLDDWQVSTPVALVEDPATAYEGAKFAGTDITGLGAVLGRYENNCNTWFESPALNCSLSTGTRLSFVRKLAVERSNGLAWDYARVQVNGTTVWESASGANTLDAAWTPQDLDISSLADGRSSVKIRWTLKSDGSVNYGGWNLDAVRVTGYLPAPPLADVETVPPREGLVLHASVPNPAFARTLLRFELARRTRAELAIYDVHGRHVRTLVSGTVAAGPHEYTWDGRDGEGLAQSAGVYFYRLSTPERSLTRRLTLLR</sequence>
<proteinExistence type="predicted"/>
<feature type="domain" description="FlgD/Vpr Ig-like" evidence="1">
    <location>
        <begin position="405"/>
        <end position="454"/>
    </location>
</feature>
<dbReference type="Gene3D" id="2.60.40.4070">
    <property type="match status" value="1"/>
</dbReference>
<reference evidence="2" key="1">
    <citation type="submission" date="2020-07" db="EMBL/GenBank/DDBJ databases">
        <title>Huge and variable diversity of episymbiotic CPR bacteria and DPANN archaea in groundwater ecosystems.</title>
        <authorList>
            <person name="He C.Y."/>
            <person name="Keren R."/>
            <person name="Whittaker M."/>
            <person name="Farag I.F."/>
            <person name="Doudna J."/>
            <person name="Cate J.H.D."/>
            <person name="Banfield J.F."/>
        </authorList>
    </citation>
    <scope>NUCLEOTIDE SEQUENCE</scope>
    <source>
        <strain evidence="2">NC_groundwater_1813_Pr3_B-0.1um_71_17</strain>
    </source>
</reference>
<dbReference type="InterPro" id="IPR026444">
    <property type="entry name" value="Secre_tail"/>
</dbReference>
<dbReference type="AlphaFoldDB" id="A0A933SBV9"/>
<evidence type="ECO:0000313" key="3">
    <source>
        <dbReference type="Proteomes" id="UP000696931"/>
    </source>
</evidence>
<feature type="non-terminal residue" evidence="2">
    <location>
        <position position="1"/>
    </location>
</feature>